<gene>
    <name evidence="1" type="ORF">ENSA7_74010</name>
</gene>
<protein>
    <submittedName>
        <fullName evidence="1">Uncharacterized protein</fullName>
    </submittedName>
</protein>
<name>A0A2S9XQE6_9BACT</name>
<evidence type="ECO:0000313" key="1">
    <source>
        <dbReference type="EMBL" id="PRP95087.1"/>
    </source>
</evidence>
<comment type="caution">
    <text evidence="1">The sequence shown here is derived from an EMBL/GenBank/DDBJ whole genome shotgun (WGS) entry which is preliminary data.</text>
</comment>
<evidence type="ECO:0000313" key="2">
    <source>
        <dbReference type="Proteomes" id="UP000238823"/>
    </source>
</evidence>
<dbReference type="PROSITE" id="PS51257">
    <property type="entry name" value="PROKAR_LIPOPROTEIN"/>
    <property type="match status" value="1"/>
</dbReference>
<proteinExistence type="predicted"/>
<organism evidence="1 2">
    <name type="scientific">Enhygromyxa salina</name>
    <dbReference type="NCBI Taxonomy" id="215803"/>
    <lineage>
        <taxon>Bacteria</taxon>
        <taxon>Pseudomonadati</taxon>
        <taxon>Myxococcota</taxon>
        <taxon>Polyangia</taxon>
        <taxon>Nannocystales</taxon>
        <taxon>Nannocystaceae</taxon>
        <taxon>Enhygromyxa</taxon>
    </lineage>
</organism>
<sequence>MRLLNILLGHTVVFGVAILVSSSCGVNYPPTAFRCSPGASGDTCPTESGSVYQCCSDDPAALLLSNLGATVTPDYQGRGGDGTPLFSGGNNPLSKSGMCVKVGSVPPALALADINAQGCPVPCNPNWGSGDLADVCGAGTICCQTTELEPEDCVLDLDMGDNGCYRPVTGTDIMGTGSSTNLTNWGGTKHKTHQDPSGTNCEVFVQGLPPSVLSSNNISSADVLRACYHRLTVADQRGFCLGGGPGVFCPLAQPNYRDACEQLNDQAFLQGCD</sequence>
<reference evidence="1 2" key="1">
    <citation type="submission" date="2018-03" db="EMBL/GenBank/DDBJ databases">
        <title>Draft Genome Sequences of the Obligatory Marine Myxobacteria Enhygromyxa salina SWB007.</title>
        <authorList>
            <person name="Poehlein A."/>
            <person name="Moghaddam J.A."/>
            <person name="Harms H."/>
            <person name="Alanjari M."/>
            <person name="Koenig G.M."/>
            <person name="Daniel R."/>
            <person name="Schaeberle T.F."/>
        </authorList>
    </citation>
    <scope>NUCLEOTIDE SEQUENCE [LARGE SCALE GENOMIC DNA]</scope>
    <source>
        <strain evidence="1 2">SWB007</strain>
    </source>
</reference>
<dbReference type="AlphaFoldDB" id="A0A2S9XQE6"/>
<dbReference type="Proteomes" id="UP000238823">
    <property type="component" value="Unassembled WGS sequence"/>
</dbReference>
<dbReference type="EMBL" id="PVNL01000138">
    <property type="protein sequence ID" value="PRP95087.1"/>
    <property type="molecule type" value="Genomic_DNA"/>
</dbReference>
<accession>A0A2S9XQE6</accession>